<evidence type="ECO:0000256" key="1">
    <source>
        <dbReference type="SAM" id="SignalP"/>
    </source>
</evidence>
<accession>A0A2M3ZSP7</accession>
<sequence>MLLLLVLLLQLTTIPNDARCVMMVTEHHPASSRYRTTVRCCGGGLMIHWFVFDFHLHGRTARRRQCVKLVQFPARSRRIVLRSTRYILILNLPLEQYVATVSPDDYRFTRDGKIVQHIVLETRNPRNNTATTTVGSITGRTTFTTTVRVVTVRQCTGGTCKRGHHSTAGDHHHSAHRVGIVYGGRITAHGNATYFGGFQARSEMPWPIVGVFARLTARRTLPAVR</sequence>
<name>A0A2M3ZSP7_9DIPT</name>
<reference evidence="2" key="1">
    <citation type="submission" date="2018-01" db="EMBL/GenBank/DDBJ databases">
        <title>An insight into the sialome of Amazonian anophelines.</title>
        <authorList>
            <person name="Ribeiro J.M."/>
            <person name="Scarpassa V."/>
            <person name="Calvo E."/>
        </authorList>
    </citation>
    <scope>NUCLEOTIDE SEQUENCE</scope>
    <source>
        <tissue evidence="2">Salivary glands</tissue>
    </source>
</reference>
<keyword evidence="1" id="KW-0732">Signal</keyword>
<evidence type="ECO:0000313" key="2">
    <source>
        <dbReference type="EMBL" id="MBW31594.1"/>
    </source>
</evidence>
<protein>
    <submittedName>
        <fullName evidence="2">Putative secreted peptide</fullName>
    </submittedName>
</protein>
<feature type="signal peptide" evidence="1">
    <location>
        <begin position="1"/>
        <end position="18"/>
    </location>
</feature>
<dbReference type="AlphaFoldDB" id="A0A2M3ZSP7"/>
<proteinExistence type="predicted"/>
<feature type="chain" id="PRO_5014688719" evidence="1">
    <location>
        <begin position="19"/>
        <end position="225"/>
    </location>
</feature>
<dbReference type="EMBL" id="GGFM01010843">
    <property type="protein sequence ID" value="MBW31594.1"/>
    <property type="molecule type" value="Transcribed_RNA"/>
</dbReference>
<organism evidence="2">
    <name type="scientific">Anopheles braziliensis</name>
    <dbReference type="NCBI Taxonomy" id="58242"/>
    <lineage>
        <taxon>Eukaryota</taxon>
        <taxon>Metazoa</taxon>
        <taxon>Ecdysozoa</taxon>
        <taxon>Arthropoda</taxon>
        <taxon>Hexapoda</taxon>
        <taxon>Insecta</taxon>
        <taxon>Pterygota</taxon>
        <taxon>Neoptera</taxon>
        <taxon>Endopterygota</taxon>
        <taxon>Diptera</taxon>
        <taxon>Nematocera</taxon>
        <taxon>Culicoidea</taxon>
        <taxon>Culicidae</taxon>
        <taxon>Anophelinae</taxon>
        <taxon>Anopheles</taxon>
    </lineage>
</organism>